<dbReference type="InterPro" id="IPR002125">
    <property type="entry name" value="CMP_dCMP_dom"/>
</dbReference>
<dbReference type="PANTHER" id="PTHR11086">
    <property type="entry name" value="DEOXYCYTIDYLATE DEAMINASE-RELATED"/>
    <property type="match status" value="1"/>
</dbReference>
<dbReference type="InterPro" id="IPR016193">
    <property type="entry name" value="Cytidine_deaminase-like"/>
</dbReference>
<feature type="domain" description="CMP/dCMP-type deaminase" evidence="5">
    <location>
        <begin position="8"/>
        <end position="134"/>
    </location>
</feature>
<dbReference type="PROSITE" id="PS00903">
    <property type="entry name" value="CYT_DCMP_DEAMINASES_1"/>
    <property type="match status" value="1"/>
</dbReference>
<dbReference type="GO" id="GO:0008270">
    <property type="term" value="F:zinc ion binding"/>
    <property type="evidence" value="ECO:0007669"/>
    <property type="project" value="InterPro"/>
</dbReference>
<dbReference type="STRING" id="1798409.A3I24_00115"/>
<evidence type="ECO:0000259" key="5">
    <source>
        <dbReference type="PROSITE" id="PS51747"/>
    </source>
</evidence>
<dbReference type="Gene3D" id="3.40.140.10">
    <property type="entry name" value="Cytidine Deaminase, domain 2"/>
    <property type="match status" value="1"/>
</dbReference>
<dbReference type="Proteomes" id="UP000177690">
    <property type="component" value="Unassembled WGS sequence"/>
</dbReference>
<dbReference type="EMBL" id="MHJL01000021">
    <property type="protein sequence ID" value="OGY67490.1"/>
    <property type="molecule type" value="Genomic_DNA"/>
</dbReference>
<dbReference type="InterPro" id="IPR015517">
    <property type="entry name" value="dCMP_deaminase-rel"/>
</dbReference>
<dbReference type="GO" id="GO:0005737">
    <property type="term" value="C:cytoplasm"/>
    <property type="evidence" value="ECO:0007669"/>
    <property type="project" value="TreeGrafter"/>
</dbReference>
<protein>
    <recommendedName>
        <fullName evidence="5">CMP/dCMP-type deaminase domain-containing protein</fullName>
    </recommendedName>
</protein>
<accession>A0A1G1ZUR6</accession>
<keyword evidence="3" id="KW-0378">Hydrolase</keyword>
<dbReference type="PROSITE" id="PS51747">
    <property type="entry name" value="CYT_DCMP_DEAMINASES_2"/>
    <property type="match status" value="1"/>
</dbReference>
<sequence>MDKTERPQWDEIFLLMAAVFSSRGSCDRLLTSCFLVKNKRIVGVGYNGAVAGLSNCDEVGHLMVDNHCVRTIHGEDNAVNNAVADLDGATAYVIATPCLDCVKNLLQKGIKRIVYVGIYANSKGLEHIESFCKEKAVVLDHFSDPRILLSILRKVLNRLRGPGGILKDIPEEEIFLLLRGNNNFST</sequence>
<dbReference type="Pfam" id="PF00383">
    <property type="entry name" value="dCMP_cyt_deam_1"/>
    <property type="match status" value="1"/>
</dbReference>
<proteinExistence type="inferred from homology"/>
<name>A0A1G1ZUR6_9BACT</name>
<organism evidence="6 7">
    <name type="scientific">Candidatus Harrisonbacteria bacterium RIFCSPLOWO2_02_FULL_41_13b</name>
    <dbReference type="NCBI Taxonomy" id="1798409"/>
    <lineage>
        <taxon>Bacteria</taxon>
        <taxon>Candidatus Harrisoniibacteriota</taxon>
    </lineage>
</organism>
<keyword evidence="4" id="KW-0862">Zinc</keyword>
<comment type="similarity">
    <text evidence="1">Belongs to the cytidine and deoxycytidylate deaminase family.</text>
</comment>
<evidence type="ECO:0000313" key="6">
    <source>
        <dbReference type="EMBL" id="OGY67490.1"/>
    </source>
</evidence>
<evidence type="ECO:0000256" key="2">
    <source>
        <dbReference type="ARBA" id="ARBA00022723"/>
    </source>
</evidence>
<dbReference type="PANTHER" id="PTHR11086:SF18">
    <property type="entry name" value="DEOXYCYTIDYLATE DEAMINASE"/>
    <property type="match status" value="1"/>
</dbReference>
<evidence type="ECO:0000256" key="4">
    <source>
        <dbReference type="ARBA" id="ARBA00022833"/>
    </source>
</evidence>
<reference evidence="6 7" key="1">
    <citation type="journal article" date="2016" name="Nat. Commun.">
        <title>Thousands of microbial genomes shed light on interconnected biogeochemical processes in an aquifer system.</title>
        <authorList>
            <person name="Anantharaman K."/>
            <person name="Brown C.T."/>
            <person name="Hug L.A."/>
            <person name="Sharon I."/>
            <person name="Castelle C.J."/>
            <person name="Probst A.J."/>
            <person name="Thomas B.C."/>
            <person name="Singh A."/>
            <person name="Wilkins M.J."/>
            <person name="Karaoz U."/>
            <person name="Brodie E.L."/>
            <person name="Williams K.H."/>
            <person name="Hubbard S.S."/>
            <person name="Banfield J.F."/>
        </authorList>
    </citation>
    <scope>NUCLEOTIDE SEQUENCE [LARGE SCALE GENOMIC DNA]</scope>
</reference>
<keyword evidence="2" id="KW-0479">Metal-binding</keyword>
<evidence type="ECO:0000256" key="1">
    <source>
        <dbReference type="ARBA" id="ARBA00006576"/>
    </source>
</evidence>
<evidence type="ECO:0000256" key="3">
    <source>
        <dbReference type="ARBA" id="ARBA00022801"/>
    </source>
</evidence>
<comment type="caution">
    <text evidence="6">The sequence shown here is derived from an EMBL/GenBank/DDBJ whole genome shotgun (WGS) entry which is preliminary data.</text>
</comment>
<dbReference type="GO" id="GO:0004132">
    <property type="term" value="F:dCMP deaminase activity"/>
    <property type="evidence" value="ECO:0007669"/>
    <property type="project" value="TreeGrafter"/>
</dbReference>
<dbReference type="InterPro" id="IPR016192">
    <property type="entry name" value="APOBEC/CMP_deaminase_Zn-bd"/>
</dbReference>
<evidence type="ECO:0000313" key="7">
    <source>
        <dbReference type="Proteomes" id="UP000177690"/>
    </source>
</evidence>
<gene>
    <name evidence="6" type="ORF">A3I24_00115</name>
</gene>
<dbReference type="SUPFAM" id="SSF53927">
    <property type="entry name" value="Cytidine deaminase-like"/>
    <property type="match status" value="1"/>
</dbReference>
<dbReference type="AlphaFoldDB" id="A0A1G1ZUR6"/>